<dbReference type="GO" id="GO:0006284">
    <property type="term" value="P:base-excision repair"/>
    <property type="evidence" value="ECO:0007669"/>
    <property type="project" value="InterPro"/>
</dbReference>
<proteinExistence type="inferred from homology"/>
<evidence type="ECO:0000256" key="2">
    <source>
        <dbReference type="ARBA" id="ARBA00007889"/>
    </source>
</evidence>
<dbReference type="SUPFAM" id="SSF52141">
    <property type="entry name" value="Uracil-DNA glycosylase-like"/>
    <property type="match status" value="1"/>
</dbReference>
<evidence type="ECO:0000313" key="10">
    <source>
        <dbReference type="Ensembl" id="ENSCMMP00000006359.1"/>
    </source>
</evidence>
<evidence type="ECO:0000256" key="6">
    <source>
        <dbReference type="ARBA" id="ARBA00023204"/>
    </source>
</evidence>
<evidence type="ECO:0000313" key="11">
    <source>
        <dbReference type="Proteomes" id="UP000694556"/>
    </source>
</evidence>
<keyword evidence="7" id="KW-0539">Nucleus</keyword>
<evidence type="ECO:0000256" key="3">
    <source>
        <dbReference type="ARBA" id="ARBA00022763"/>
    </source>
</evidence>
<evidence type="ECO:0000259" key="9">
    <source>
        <dbReference type="Pfam" id="PF03167"/>
    </source>
</evidence>
<keyword evidence="5" id="KW-0238">DNA-binding</keyword>
<keyword evidence="11" id="KW-1185">Reference proteome</keyword>
<evidence type="ECO:0000256" key="7">
    <source>
        <dbReference type="ARBA" id="ARBA00023242"/>
    </source>
</evidence>
<dbReference type="GO" id="GO:0003677">
    <property type="term" value="F:DNA binding"/>
    <property type="evidence" value="ECO:0007669"/>
    <property type="project" value="UniProtKB-KW"/>
</dbReference>
<keyword evidence="6" id="KW-0234">DNA repair</keyword>
<comment type="subcellular location">
    <subcellularLocation>
        <location evidence="1">Nucleus</location>
    </subcellularLocation>
</comment>
<dbReference type="GO" id="GO:0017065">
    <property type="term" value="F:single-strand selective uracil DNA N-glycosylase activity"/>
    <property type="evidence" value="ECO:0007669"/>
    <property type="project" value="InterPro"/>
</dbReference>
<evidence type="ECO:0000256" key="1">
    <source>
        <dbReference type="ARBA" id="ARBA00004123"/>
    </source>
</evidence>
<protein>
    <submittedName>
        <fullName evidence="10">Single-strand-selective monofunctional uracil-DNA glycosylase 1</fullName>
    </submittedName>
</protein>
<feature type="domain" description="Uracil-DNA glycosylase-like" evidence="9">
    <location>
        <begin position="233"/>
        <end position="405"/>
    </location>
</feature>
<dbReference type="CDD" id="cd19374">
    <property type="entry name" value="UDG-F3_SMUG1-like"/>
    <property type="match status" value="1"/>
</dbReference>
<dbReference type="GO" id="GO:0005634">
    <property type="term" value="C:nucleus"/>
    <property type="evidence" value="ECO:0007669"/>
    <property type="project" value="UniProtKB-SubCell"/>
</dbReference>
<evidence type="ECO:0000256" key="8">
    <source>
        <dbReference type="SAM" id="MobiDB-lite"/>
    </source>
</evidence>
<dbReference type="InterPro" id="IPR039134">
    <property type="entry name" value="SMUG1"/>
</dbReference>
<evidence type="ECO:0000256" key="5">
    <source>
        <dbReference type="ARBA" id="ARBA00023125"/>
    </source>
</evidence>
<dbReference type="AlphaFoldDB" id="A0A8C3GFW8"/>
<dbReference type="GO" id="GO:0000703">
    <property type="term" value="F:oxidized pyrimidine nucleobase lesion DNA N-glycosylase activity"/>
    <property type="evidence" value="ECO:0007669"/>
    <property type="project" value="TreeGrafter"/>
</dbReference>
<feature type="compositionally biased region" description="Gly residues" evidence="8">
    <location>
        <begin position="441"/>
        <end position="455"/>
    </location>
</feature>
<evidence type="ECO:0000256" key="4">
    <source>
        <dbReference type="ARBA" id="ARBA00022801"/>
    </source>
</evidence>
<keyword evidence="3" id="KW-0227">DNA damage</keyword>
<dbReference type="PANTHER" id="PTHR13235">
    <property type="entry name" value="SINGLE-STRAND SELECTIVE MONOFUNCTIONAL URACIL DNA GLYCOSYLASE"/>
    <property type="match status" value="1"/>
</dbReference>
<dbReference type="Proteomes" id="UP000694556">
    <property type="component" value="Unassembled WGS sequence"/>
</dbReference>
<dbReference type="Pfam" id="PF03167">
    <property type="entry name" value="UDG"/>
    <property type="match status" value="1"/>
</dbReference>
<sequence>MEVTPGSAAGRAPGAETPRAAPEVRAVRAVPPVTAVPAVLAVPPVTAAPAVRAVPAVTVAPEVTAVPPVTVAPAVPPVLAVAEVTAVPAVPAAPPVLAAPESTAAPAVPAVLAVAEARAVPPVLAAPEVTAVSEVPAVPAAPELAAVLAVPPVTAAPAVPVVPELPAVAAVTAVAAVPEAEDLAGRFLQLEREQSALLEELPPFGAPVSHVYRPLDYAWEPHRHFVRRYCRGPKRVLFLGMNPGPFGMAQNGVPFGETRHVREWLRVRGRVGKPRNEHPKRPVLGWECRRAEVSGARFWGLFRSLCPDPRGFFRHCFVHNHCPLLFLAPSGRNLAPAELPQTQRAPLLALCDRALARAVELLGVGLVIGVGGYAQQRARKALGAAGLPVRVESIPHPSPRSARANRGWEEEAKAKLGELGVLELLQGGDLGDSGGEEGDLGADGGGEGMGEVGRG</sequence>
<dbReference type="Gene3D" id="3.40.470.10">
    <property type="entry name" value="Uracil-DNA glycosylase-like domain"/>
    <property type="match status" value="1"/>
</dbReference>
<name>A0A8C3GFW8_CAIMO</name>
<dbReference type="InterPro" id="IPR005122">
    <property type="entry name" value="Uracil-DNA_glycosylase-like"/>
</dbReference>
<accession>A0A8C3GFW8</accession>
<feature type="region of interest" description="Disordered" evidence="8">
    <location>
        <begin position="1"/>
        <end position="23"/>
    </location>
</feature>
<organism evidence="10 11">
    <name type="scientific">Cairina moschata</name>
    <name type="common">Muscovy duck</name>
    <dbReference type="NCBI Taxonomy" id="8855"/>
    <lineage>
        <taxon>Eukaryota</taxon>
        <taxon>Metazoa</taxon>
        <taxon>Chordata</taxon>
        <taxon>Craniata</taxon>
        <taxon>Vertebrata</taxon>
        <taxon>Euteleostomi</taxon>
        <taxon>Archelosauria</taxon>
        <taxon>Archosauria</taxon>
        <taxon>Dinosauria</taxon>
        <taxon>Saurischia</taxon>
        <taxon>Theropoda</taxon>
        <taxon>Coelurosauria</taxon>
        <taxon>Aves</taxon>
        <taxon>Neognathae</taxon>
        <taxon>Galloanserae</taxon>
        <taxon>Anseriformes</taxon>
        <taxon>Anatidae</taxon>
        <taxon>Anatinae</taxon>
        <taxon>Cairina</taxon>
    </lineage>
</organism>
<reference evidence="10" key="2">
    <citation type="submission" date="2025-09" db="UniProtKB">
        <authorList>
            <consortium name="Ensembl"/>
        </authorList>
    </citation>
    <scope>IDENTIFICATION</scope>
</reference>
<dbReference type="Ensembl" id="ENSCMMT00000007069.1">
    <property type="protein sequence ID" value="ENSCMMP00000006359.1"/>
    <property type="gene ID" value="ENSCMMG00000004045.1"/>
</dbReference>
<dbReference type="PANTHER" id="PTHR13235:SF2">
    <property type="entry name" value="SINGLE-STRAND SELECTIVE MONOFUNCTIONAL URACIL DNA GLYCOSYLASE"/>
    <property type="match status" value="1"/>
</dbReference>
<keyword evidence="4" id="KW-0378">Hydrolase</keyword>
<dbReference type="FunFam" id="3.40.470.10:FF:000005">
    <property type="entry name" value="Single-strand selective monofunctional uracil DNA glycosylase"/>
    <property type="match status" value="1"/>
</dbReference>
<comment type="similarity">
    <text evidence="2">Belongs to the uracil-DNA glycosylase (UDG) superfamily. SMUG1 family.</text>
</comment>
<feature type="region of interest" description="Disordered" evidence="8">
    <location>
        <begin position="427"/>
        <end position="455"/>
    </location>
</feature>
<reference evidence="10" key="1">
    <citation type="submission" date="2025-08" db="UniProtKB">
        <authorList>
            <consortium name="Ensembl"/>
        </authorList>
    </citation>
    <scope>IDENTIFICATION</scope>
</reference>
<dbReference type="InterPro" id="IPR036895">
    <property type="entry name" value="Uracil-DNA_glycosylase-like_sf"/>
</dbReference>